<dbReference type="CDD" id="cd23159">
    <property type="entry name" value="Prefoldin_URI1"/>
    <property type="match status" value="1"/>
</dbReference>
<evidence type="ECO:0000256" key="1">
    <source>
        <dbReference type="ARBA" id="ARBA00004123"/>
    </source>
</evidence>
<dbReference type="OrthoDB" id="21413at2759"/>
<dbReference type="InterPro" id="IPR052255">
    <property type="entry name" value="RNA_pol_II_subunit5-mediator"/>
</dbReference>
<dbReference type="PANTHER" id="PTHR15111:SF0">
    <property type="entry name" value="UNCONVENTIONAL PREFOLDIN RPB5 INTERACTOR 1"/>
    <property type="match status" value="1"/>
</dbReference>
<dbReference type="GO" id="GO:0003714">
    <property type="term" value="F:transcription corepressor activity"/>
    <property type="evidence" value="ECO:0007669"/>
    <property type="project" value="TreeGrafter"/>
</dbReference>
<feature type="region of interest" description="Disordered" evidence="4">
    <location>
        <begin position="676"/>
        <end position="695"/>
    </location>
</feature>
<dbReference type="InterPro" id="IPR024325">
    <property type="entry name" value="DUF3835"/>
</dbReference>
<feature type="region of interest" description="Disordered" evidence="4">
    <location>
        <begin position="507"/>
        <end position="533"/>
    </location>
</feature>
<dbReference type="GO" id="GO:0019212">
    <property type="term" value="F:phosphatase inhibitor activity"/>
    <property type="evidence" value="ECO:0007669"/>
    <property type="project" value="TreeGrafter"/>
</dbReference>
<proteinExistence type="inferred from homology"/>
<comment type="similarity">
    <text evidence="3">Belongs to the RNA polymerase II subunit 5-mediating protein family.</text>
</comment>
<evidence type="ECO:0000313" key="7">
    <source>
        <dbReference type="Proteomes" id="UP000093000"/>
    </source>
</evidence>
<feature type="compositionally biased region" description="Acidic residues" evidence="4">
    <location>
        <begin position="277"/>
        <end position="291"/>
    </location>
</feature>
<organism evidence="6 7">
    <name type="scientific">Choanephora cucurbitarum</name>
    <dbReference type="NCBI Taxonomy" id="101091"/>
    <lineage>
        <taxon>Eukaryota</taxon>
        <taxon>Fungi</taxon>
        <taxon>Fungi incertae sedis</taxon>
        <taxon>Mucoromycota</taxon>
        <taxon>Mucoromycotina</taxon>
        <taxon>Mucoromycetes</taxon>
        <taxon>Mucorales</taxon>
        <taxon>Mucorineae</taxon>
        <taxon>Choanephoraceae</taxon>
        <taxon>Choanephoroideae</taxon>
        <taxon>Choanephora</taxon>
    </lineage>
</organism>
<feature type="compositionally biased region" description="Polar residues" evidence="4">
    <location>
        <begin position="458"/>
        <end position="470"/>
    </location>
</feature>
<evidence type="ECO:0000259" key="5">
    <source>
        <dbReference type="Pfam" id="PF12927"/>
    </source>
</evidence>
<comment type="subcellular location">
    <subcellularLocation>
        <location evidence="1">Nucleus</location>
    </subcellularLocation>
</comment>
<sequence length="717" mass="82503">MTDLSSQISLFSSHLDEQLEKLENEYQRWTHYKNDYDALERQLLTLPDTTSKQAMIPIGKLAFMPGKIVHTNEILVLLGDQYYAERSAKQAVNILGRRKEVVMENMRLAEAQLNSFKTKKDTLTEASGTLTPSGQQLNEEGLPIMEIREELPPLQEEKKAIEPKEKAIEPKQQPLEGLPESVLRARSMMKEADEKIKGAIEDSENKALFDLLRELEEEEEEEEKIEDVRHRKNPIQMTVKEAVEYKNNRDSEDDDDDDEEDGRYDTEIADNMFDRFGDDEEYGLDGVVDQEDFTHYEQEVSQVSLDRDDFDYEDEDEKSTPKVITKKKAKPVEEKPIHEKPVNDKPINDKPIKDTPIQEKSIEDKPVIIEPKAKKLSKFKQAQLEKKTEAKIETKADKETEEKPKKFSKFKLLRQEQKQRPTRAIVEETKEQETVPTIVPSPVQTTLPEETAEYTEPKPTQNRQIPNVATQKKKPSRFKSERTAVAIEKPKRTVTWDTTTTVRDHDALSAPSAVSTTDSYSQPMKSEPTKTIRSPADIFRVIRQTQQDGYPSLEEDGDVDVDLNQLIQVARETKEPFYRSADGSDVPMLTPPPPPIILMSEEEQQVVPRKSKLDNKVMKGAVMERDIVPVDFEQVEEEMDLREITSNYQQKRQSMLAATGGFSFDMKPEFEVFDEELPLPKRDKQADDEEEEVAPKKISRFKAARLGMSFNNEESLY</sequence>
<feature type="compositionally biased region" description="Basic and acidic residues" evidence="4">
    <location>
        <begin position="413"/>
        <end position="433"/>
    </location>
</feature>
<dbReference type="InterPro" id="IPR004127">
    <property type="entry name" value="Prefoldin_subunit_alpha"/>
</dbReference>
<dbReference type="InParanoid" id="A0A1C7N0K7"/>
<protein>
    <recommendedName>
        <fullName evidence="5">DUF3835 domain-containing protein</fullName>
    </recommendedName>
</protein>
<accession>A0A1C7N0K7</accession>
<feature type="compositionally biased region" description="Basic and acidic residues" evidence="4">
    <location>
        <begin position="241"/>
        <end position="250"/>
    </location>
</feature>
<comment type="caution">
    <text evidence="6">The sequence shown here is derived from an EMBL/GenBank/DDBJ whole genome shotgun (WGS) entry which is preliminary data.</text>
</comment>
<dbReference type="InterPro" id="IPR009053">
    <property type="entry name" value="Prefoldin"/>
</dbReference>
<evidence type="ECO:0000256" key="4">
    <source>
        <dbReference type="SAM" id="MobiDB-lite"/>
    </source>
</evidence>
<dbReference type="SUPFAM" id="SSF46579">
    <property type="entry name" value="Prefoldin"/>
    <property type="match status" value="1"/>
</dbReference>
<feature type="region of interest" description="Disordered" evidence="4">
    <location>
        <begin position="413"/>
        <end position="482"/>
    </location>
</feature>
<name>A0A1C7N0K7_9FUNG</name>
<evidence type="ECO:0000313" key="6">
    <source>
        <dbReference type="EMBL" id="OBZ82640.1"/>
    </source>
</evidence>
<gene>
    <name evidence="6" type="ORF">A0J61_09312</name>
</gene>
<feature type="compositionally biased region" description="Basic and acidic residues" evidence="4">
    <location>
        <begin position="330"/>
        <end position="368"/>
    </location>
</feature>
<dbReference type="Pfam" id="PF12927">
    <property type="entry name" value="DUF3835"/>
    <property type="match status" value="1"/>
</dbReference>
<dbReference type="GO" id="GO:0003682">
    <property type="term" value="F:chromatin binding"/>
    <property type="evidence" value="ECO:0007669"/>
    <property type="project" value="TreeGrafter"/>
</dbReference>
<dbReference type="Gene3D" id="1.10.287.370">
    <property type="match status" value="1"/>
</dbReference>
<evidence type="ECO:0000256" key="2">
    <source>
        <dbReference type="ARBA" id="ARBA00023242"/>
    </source>
</evidence>
<dbReference type="PANTHER" id="PTHR15111">
    <property type="entry name" value="RNA POLYMERASE II SUBUNIT 5-MEDIATING PROTEIN NNX3"/>
    <property type="match status" value="1"/>
</dbReference>
<feature type="compositionally biased region" description="Polar residues" evidence="4">
    <location>
        <begin position="512"/>
        <end position="532"/>
    </location>
</feature>
<feature type="domain" description="DUF3835" evidence="5">
    <location>
        <begin position="621"/>
        <end position="706"/>
    </location>
</feature>
<feature type="compositionally biased region" description="Acidic residues" evidence="4">
    <location>
        <begin position="251"/>
        <end position="262"/>
    </location>
</feature>
<evidence type="ECO:0000256" key="3">
    <source>
        <dbReference type="ARBA" id="ARBA00038295"/>
    </source>
</evidence>
<dbReference type="AlphaFoldDB" id="A0A1C7N0K7"/>
<dbReference type="EMBL" id="LUGH01000821">
    <property type="protein sequence ID" value="OBZ82640.1"/>
    <property type="molecule type" value="Genomic_DNA"/>
</dbReference>
<feature type="region of interest" description="Disordered" evidence="4">
    <location>
        <begin position="218"/>
        <end position="368"/>
    </location>
</feature>
<feature type="compositionally biased region" description="Acidic residues" evidence="4">
    <location>
        <begin position="308"/>
        <end position="317"/>
    </location>
</feature>
<dbReference type="Pfam" id="PF02996">
    <property type="entry name" value="Prefoldin"/>
    <property type="match status" value="1"/>
</dbReference>
<dbReference type="STRING" id="101091.A0A1C7N0K7"/>
<reference evidence="6 7" key="1">
    <citation type="submission" date="2016-03" db="EMBL/GenBank/DDBJ databases">
        <title>Choanephora cucurbitarum.</title>
        <authorList>
            <person name="Min B."/>
            <person name="Park H."/>
            <person name="Park J.-H."/>
            <person name="Shin H.-D."/>
            <person name="Choi I.-G."/>
        </authorList>
    </citation>
    <scope>NUCLEOTIDE SEQUENCE [LARGE SCALE GENOMIC DNA]</scope>
    <source>
        <strain evidence="6 7">KUS-F28377</strain>
    </source>
</reference>
<dbReference type="GO" id="GO:0005634">
    <property type="term" value="C:nucleus"/>
    <property type="evidence" value="ECO:0007669"/>
    <property type="project" value="UniProtKB-SubCell"/>
</dbReference>
<keyword evidence="2" id="KW-0539">Nucleus</keyword>
<keyword evidence="7" id="KW-1185">Reference proteome</keyword>
<dbReference type="Proteomes" id="UP000093000">
    <property type="component" value="Unassembled WGS sequence"/>
</dbReference>
<dbReference type="GO" id="GO:0000122">
    <property type="term" value="P:negative regulation of transcription by RNA polymerase II"/>
    <property type="evidence" value="ECO:0007669"/>
    <property type="project" value="TreeGrafter"/>
</dbReference>